<dbReference type="RefSeq" id="WP_103115809.1">
    <property type="nucleotide sequence ID" value="NZ_PPFX01000024.1"/>
</dbReference>
<dbReference type="PROSITE" id="PS50113">
    <property type="entry name" value="PAC"/>
    <property type="match status" value="1"/>
</dbReference>
<keyword evidence="3" id="KW-0067">ATP-binding</keyword>
<dbReference type="PROSITE" id="PS50045">
    <property type="entry name" value="SIGMA54_INTERACT_4"/>
    <property type="match status" value="1"/>
</dbReference>
<dbReference type="CDD" id="cd00009">
    <property type="entry name" value="AAA"/>
    <property type="match status" value="1"/>
</dbReference>
<dbReference type="PANTHER" id="PTHR32071">
    <property type="entry name" value="TRANSCRIPTIONAL REGULATORY PROTEIN"/>
    <property type="match status" value="1"/>
</dbReference>
<feature type="domain" description="PAC" evidence="11">
    <location>
        <begin position="76"/>
        <end position="128"/>
    </location>
</feature>
<dbReference type="InterPro" id="IPR002078">
    <property type="entry name" value="Sigma_54_int"/>
</dbReference>
<keyword evidence="4" id="KW-0805">Transcription regulation</keyword>
<keyword evidence="2" id="KW-0058">Aromatic hydrocarbons catabolism</keyword>
<name>A0A2K2H8U7_9BACT</name>
<evidence type="ECO:0000259" key="11">
    <source>
        <dbReference type="PROSITE" id="PS50113"/>
    </source>
</evidence>
<evidence type="ECO:0000259" key="9">
    <source>
        <dbReference type="PROSITE" id="PS50045"/>
    </source>
</evidence>
<dbReference type="InterPro" id="IPR030828">
    <property type="entry name" value="HTH_TyrR"/>
</dbReference>
<gene>
    <name evidence="12" type="ORF">C2E25_11120</name>
</gene>
<dbReference type="Pfam" id="PF08448">
    <property type="entry name" value="PAS_4"/>
    <property type="match status" value="1"/>
</dbReference>
<feature type="coiled-coil region" evidence="8">
    <location>
        <begin position="112"/>
        <end position="146"/>
    </location>
</feature>
<dbReference type="PROSITE" id="PS00688">
    <property type="entry name" value="SIGMA54_INTERACT_3"/>
    <property type="match status" value="1"/>
</dbReference>
<proteinExistence type="predicted"/>
<dbReference type="InterPro" id="IPR025943">
    <property type="entry name" value="Sigma_54_int_dom_ATP-bd_2"/>
</dbReference>
<evidence type="ECO:0000256" key="1">
    <source>
        <dbReference type="ARBA" id="ARBA00022741"/>
    </source>
</evidence>
<dbReference type="SUPFAM" id="SSF52540">
    <property type="entry name" value="P-loop containing nucleoside triphosphate hydrolases"/>
    <property type="match status" value="1"/>
</dbReference>
<dbReference type="GO" id="GO:0005524">
    <property type="term" value="F:ATP binding"/>
    <property type="evidence" value="ECO:0007669"/>
    <property type="project" value="UniProtKB-KW"/>
</dbReference>
<dbReference type="PROSITE" id="PS00675">
    <property type="entry name" value="SIGMA54_INTERACT_1"/>
    <property type="match status" value="1"/>
</dbReference>
<evidence type="ECO:0000313" key="12">
    <source>
        <dbReference type="EMBL" id="PNU19738.1"/>
    </source>
</evidence>
<dbReference type="OrthoDB" id="9763792at2"/>
<comment type="caution">
    <text evidence="12">The sequence shown here is derived from an EMBL/GenBank/DDBJ whole genome shotgun (WGS) entry which is preliminary data.</text>
</comment>
<accession>A0A2K2H8U7</accession>
<dbReference type="InterPro" id="IPR025944">
    <property type="entry name" value="Sigma_54_int_dom_CS"/>
</dbReference>
<evidence type="ECO:0000256" key="7">
    <source>
        <dbReference type="ARBA" id="ARBA00029500"/>
    </source>
</evidence>
<keyword evidence="8" id="KW-0175">Coiled coil</keyword>
<evidence type="ECO:0000259" key="10">
    <source>
        <dbReference type="PROSITE" id="PS50112"/>
    </source>
</evidence>
<keyword evidence="5" id="KW-0238">DNA-binding</keyword>
<dbReference type="Pfam" id="PF00158">
    <property type="entry name" value="Sigma54_activat"/>
    <property type="match status" value="1"/>
</dbReference>
<evidence type="ECO:0000256" key="3">
    <source>
        <dbReference type="ARBA" id="ARBA00022840"/>
    </source>
</evidence>
<dbReference type="SMART" id="SM00382">
    <property type="entry name" value="AAA"/>
    <property type="match status" value="1"/>
</dbReference>
<evidence type="ECO:0000313" key="13">
    <source>
        <dbReference type="Proteomes" id="UP000236340"/>
    </source>
</evidence>
<dbReference type="FunFam" id="3.40.50.300:FF:000006">
    <property type="entry name" value="DNA-binding transcriptional regulator NtrC"/>
    <property type="match status" value="1"/>
</dbReference>
<dbReference type="Gene3D" id="3.40.50.300">
    <property type="entry name" value="P-loop containing nucleotide triphosphate hydrolases"/>
    <property type="match status" value="1"/>
</dbReference>
<dbReference type="InterPro" id="IPR035965">
    <property type="entry name" value="PAS-like_dom_sf"/>
</dbReference>
<evidence type="ECO:0000256" key="5">
    <source>
        <dbReference type="ARBA" id="ARBA00023125"/>
    </source>
</evidence>
<dbReference type="InterPro" id="IPR009057">
    <property type="entry name" value="Homeodomain-like_sf"/>
</dbReference>
<dbReference type="EMBL" id="PPFX01000024">
    <property type="protein sequence ID" value="PNU19738.1"/>
    <property type="molecule type" value="Genomic_DNA"/>
</dbReference>
<dbReference type="Gene3D" id="1.10.10.60">
    <property type="entry name" value="Homeodomain-like"/>
    <property type="match status" value="1"/>
</dbReference>
<dbReference type="AlphaFoldDB" id="A0A2K2H8U7"/>
<dbReference type="InterPro" id="IPR027417">
    <property type="entry name" value="P-loop_NTPase"/>
</dbReference>
<dbReference type="Gene3D" id="1.10.8.60">
    <property type="match status" value="1"/>
</dbReference>
<feature type="domain" description="PAS" evidence="10">
    <location>
        <begin position="15"/>
        <end position="56"/>
    </location>
</feature>
<dbReference type="PANTHER" id="PTHR32071:SF57">
    <property type="entry name" value="C4-DICARBOXYLATE TRANSPORT TRANSCRIPTIONAL REGULATORY PROTEIN DCTD"/>
    <property type="match status" value="1"/>
</dbReference>
<dbReference type="NCBIfam" id="TIGR00229">
    <property type="entry name" value="sensory_box"/>
    <property type="match status" value="1"/>
</dbReference>
<evidence type="ECO:0000256" key="2">
    <source>
        <dbReference type="ARBA" id="ARBA00022797"/>
    </source>
</evidence>
<keyword evidence="6" id="KW-0804">Transcription</keyword>
<dbReference type="Gene3D" id="3.30.450.20">
    <property type="entry name" value="PAS domain"/>
    <property type="match status" value="1"/>
</dbReference>
<dbReference type="SUPFAM" id="SSF55785">
    <property type="entry name" value="PYP-like sensor domain (PAS domain)"/>
    <property type="match status" value="1"/>
</dbReference>
<dbReference type="InterPro" id="IPR013656">
    <property type="entry name" value="PAS_4"/>
</dbReference>
<dbReference type="Pfam" id="PF25601">
    <property type="entry name" value="AAA_lid_14"/>
    <property type="match status" value="1"/>
</dbReference>
<feature type="domain" description="Sigma-54 factor interaction" evidence="9">
    <location>
        <begin position="153"/>
        <end position="381"/>
    </location>
</feature>
<dbReference type="PROSITE" id="PS50112">
    <property type="entry name" value="PAS"/>
    <property type="match status" value="1"/>
</dbReference>
<protein>
    <recommendedName>
        <fullName evidence="7">HTH-type transcriptional regulatory protein TyrR</fullName>
    </recommendedName>
</protein>
<dbReference type="Proteomes" id="UP000236340">
    <property type="component" value="Unassembled WGS sequence"/>
</dbReference>
<evidence type="ECO:0000256" key="6">
    <source>
        <dbReference type="ARBA" id="ARBA00023163"/>
    </source>
</evidence>
<dbReference type="InterPro" id="IPR003593">
    <property type="entry name" value="AAA+_ATPase"/>
</dbReference>
<dbReference type="InterPro" id="IPR025662">
    <property type="entry name" value="Sigma_54_int_dom_ATP-bd_1"/>
</dbReference>
<dbReference type="GO" id="GO:0006355">
    <property type="term" value="P:regulation of DNA-templated transcription"/>
    <property type="evidence" value="ECO:0007669"/>
    <property type="project" value="InterPro"/>
</dbReference>
<dbReference type="InterPro" id="IPR000014">
    <property type="entry name" value="PAS"/>
</dbReference>
<organism evidence="12 13">
    <name type="scientific">Geothermobacter hydrogeniphilus</name>
    <dbReference type="NCBI Taxonomy" id="1969733"/>
    <lineage>
        <taxon>Bacteria</taxon>
        <taxon>Pseudomonadati</taxon>
        <taxon>Thermodesulfobacteriota</taxon>
        <taxon>Desulfuromonadia</taxon>
        <taxon>Desulfuromonadales</taxon>
        <taxon>Geothermobacteraceae</taxon>
        <taxon>Geothermobacter</taxon>
    </lineage>
</organism>
<evidence type="ECO:0000256" key="8">
    <source>
        <dbReference type="SAM" id="Coils"/>
    </source>
</evidence>
<keyword evidence="1" id="KW-0547">Nucleotide-binding</keyword>
<dbReference type="SUPFAM" id="SSF46689">
    <property type="entry name" value="Homeodomain-like"/>
    <property type="match status" value="1"/>
</dbReference>
<dbReference type="InterPro" id="IPR000700">
    <property type="entry name" value="PAS-assoc_C"/>
</dbReference>
<dbReference type="CDD" id="cd00130">
    <property type="entry name" value="PAS"/>
    <property type="match status" value="1"/>
</dbReference>
<dbReference type="Pfam" id="PF18024">
    <property type="entry name" value="HTH_50"/>
    <property type="match status" value="1"/>
</dbReference>
<dbReference type="GO" id="GO:0003677">
    <property type="term" value="F:DNA binding"/>
    <property type="evidence" value="ECO:0007669"/>
    <property type="project" value="UniProtKB-KW"/>
</dbReference>
<evidence type="ECO:0000256" key="4">
    <source>
        <dbReference type="ARBA" id="ARBA00023015"/>
    </source>
</evidence>
<sequence length="470" mass="51871">MDRSIQELTWEHDAIIDSSSDGLFVCDGQGVILRVNPASERINQATAEQLVGRDYMDVAAEGLVILPSAALEAIEKREQVSLLQENRFGRKLISTATPVFDDAGELIRVVVSERDITEIDRLQRQLEEQQALGDRFRRQVVELQQQQLESLPIIARSPCMARALRQALKVSEVDSTVLILGESGVGKGLIADLIHQHSARADRPIIKLNCGAIPETLIEAELFGCEKGAFTGAAGSRPGYLEQADGGILFLDEVAELPPASQVKLLRFLEDGQVTRLGSTRSRRLDVRILAATHRDLQQMVAAGTFRLDLYYRLSVIPLTVPPLRERQECLVPLIRTCIDHFADRSSVPRRLTVAALDLLCAYSYPGNVRELMNICERLVVMSDTELIDVNDLPQTVIAGAGEEDAARFGSWPAEMSMAQIRASVERQVLLETAKRLPNQQSIGAALGLSQSSVARKLEKYGIKTRFGRG</sequence>
<reference evidence="12 13" key="1">
    <citation type="journal article" date="2018" name="Genome Announc.">
        <title>Genome Sequence of Geothermobacter sp. HR-1 Iron Reducer from the Loihi Seamount.</title>
        <authorList>
            <person name="Smith H."/>
            <person name="Abuyen K."/>
            <person name="Tremblay J."/>
            <person name="Savalia P."/>
            <person name="Perez-Rodriguez I."/>
            <person name="Emerson D."/>
            <person name="Tully B."/>
            <person name="Amend J."/>
        </authorList>
    </citation>
    <scope>NUCLEOTIDE SEQUENCE [LARGE SCALE GENOMIC DNA]</scope>
    <source>
        <strain evidence="12 13">HR-1</strain>
    </source>
</reference>
<dbReference type="InterPro" id="IPR058031">
    <property type="entry name" value="AAA_lid_NorR"/>
</dbReference>
<dbReference type="PROSITE" id="PS00676">
    <property type="entry name" value="SIGMA54_INTERACT_2"/>
    <property type="match status" value="1"/>
</dbReference>